<accession>A0A8J2QVJ1</accession>
<keyword evidence="3" id="KW-1185">Reference proteome</keyword>
<comment type="caution">
    <text evidence="2">The sequence shown here is derived from an EMBL/GenBank/DDBJ whole genome shotgun (WGS) entry which is preliminary data.</text>
</comment>
<evidence type="ECO:0000256" key="1">
    <source>
        <dbReference type="SAM" id="MobiDB-lite"/>
    </source>
</evidence>
<proteinExistence type="predicted"/>
<feature type="region of interest" description="Disordered" evidence="1">
    <location>
        <begin position="119"/>
        <end position="150"/>
    </location>
</feature>
<evidence type="ECO:0000313" key="3">
    <source>
        <dbReference type="Proteomes" id="UP000789524"/>
    </source>
</evidence>
<evidence type="ECO:0000313" key="2">
    <source>
        <dbReference type="EMBL" id="CAG9571657.1"/>
    </source>
</evidence>
<name>A0A8J2QVJ1_9NEOP</name>
<dbReference type="Proteomes" id="UP000789524">
    <property type="component" value="Unassembled WGS sequence"/>
</dbReference>
<dbReference type="EMBL" id="CAKASE010000067">
    <property type="protein sequence ID" value="CAG9571657.1"/>
    <property type="molecule type" value="Genomic_DNA"/>
</dbReference>
<gene>
    <name evidence="2" type="ORF">DCHRY22_LOCUS9765</name>
</gene>
<sequence>MRSNHDNTTRINEQCFIIIKETSSSGGSTCTGVMNQFMRYVCGHVQHIQWGLCALVLQSPQEKVPWSVTLSENSLVPAVDVMAYQISHTNTQFIIIIRINETYVHLEPSRTFWSKSKTQVIKGTHPTGNKRKTGNVRQGRKTAPLTPTSTNLKRCEMIQ</sequence>
<feature type="compositionally biased region" description="Basic residues" evidence="1">
    <location>
        <begin position="128"/>
        <end position="140"/>
    </location>
</feature>
<reference evidence="2" key="1">
    <citation type="submission" date="2021-09" db="EMBL/GenBank/DDBJ databases">
        <authorList>
            <person name="Martin H S."/>
        </authorList>
    </citation>
    <scope>NUCLEOTIDE SEQUENCE</scope>
</reference>
<protein>
    <submittedName>
        <fullName evidence="2">(African queen) hypothetical protein</fullName>
    </submittedName>
</protein>
<dbReference type="AlphaFoldDB" id="A0A8J2QVJ1"/>
<organism evidence="2 3">
    <name type="scientific">Danaus chrysippus</name>
    <name type="common">African queen</name>
    <dbReference type="NCBI Taxonomy" id="151541"/>
    <lineage>
        <taxon>Eukaryota</taxon>
        <taxon>Metazoa</taxon>
        <taxon>Ecdysozoa</taxon>
        <taxon>Arthropoda</taxon>
        <taxon>Hexapoda</taxon>
        <taxon>Insecta</taxon>
        <taxon>Pterygota</taxon>
        <taxon>Neoptera</taxon>
        <taxon>Endopterygota</taxon>
        <taxon>Lepidoptera</taxon>
        <taxon>Glossata</taxon>
        <taxon>Ditrysia</taxon>
        <taxon>Papilionoidea</taxon>
        <taxon>Nymphalidae</taxon>
        <taxon>Danainae</taxon>
        <taxon>Danaini</taxon>
        <taxon>Danaina</taxon>
        <taxon>Danaus</taxon>
        <taxon>Anosia</taxon>
    </lineage>
</organism>